<name>A0ABR1GJZ9_9HYPO</name>
<dbReference type="Pfam" id="PF07690">
    <property type="entry name" value="MFS_1"/>
    <property type="match status" value="1"/>
</dbReference>
<evidence type="ECO:0000256" key="2">
    <source>
        <dbReference type="ARBA" id="ARBA00022692"/>
    </source>
</evidence>
<keyword evidence="10" id="KW-1185">Reference proteome</keyword>
<feature type="transmembrane region" description="Helical" evidence="7">
    <location>
        <begin position="331"/>
        <end position="348"/>
    </location>
</feature>
<dbReference type="EMBL" id="JAZAVJ010000323">
    <property type="protein sequence ID" value="KAK7398593.1"/>
    <property type="molecule type" value="Genomic_DNA"/>
</dbReference>
<keyword evidence="3 7" id="KW-1133">Transmembrane helix</keyword>
<dbReference type="Gene3D" id="1.20.1720.10">
    <property type="entry name" value="Multidrug resistance protein D"/>
    <property type="match status" value="1"/>
</dbReference>
<feature type="domain" description="Major facilitator superfamily (MFS) profile" evidence="8">
    <location>
        <begin position="94"/>
        <end position="549"/>
    </location>
</feature>
<proteinExistence type="predicted"/>
<dbReference type="InterPro" id="IPR036259">
    <property type="entry name" value="MFS_trans_sf"/>
</dbReference>
<dbReference type="Gene3D" id="1.20.1250.20">
    <property type="entry name" value="MFS general substrate transporter like domains"/>
    <property type="match status" value="1"/>
</dbReference>
<dbReference type="PANTHER" id="PTHR23502:SF26">
    <property type="entry name" value="MAJOR FACILITATOR SUPERFAMILY (MFS) PROFILE DOMAIN-CONTAINING PROTEIN"/>
    <property type="match status" value="1"/>
</dbReference>
<comment type="subcellular location">
    <subcellularLocation>
        <location evidence="1">Membrane</location>
        <topology evidence="1">Multi-pass membrane protein</topology>
    </subcellularLocation>
</comment>
<dbReference type="SUPFAM" id="SSF103473">
    <property type="entry name" value="MFS general substrate transporter"/>
    <property type="match status" value="1"/>
</dbReference>
<sequence>MMSTSIQENDNPHSYPLAEIAHSSYPHSTSSLDTPSNHATNPSGFNSTEDLSGNIPLDQSVLNDVEAEAGTSRQSGTKDDAPFHVFSQAQKWNIVYLVSLAGSFSPLSSNIYFPAINTISSELGVSSSLVALTITVYMIVQGIAPSLFGAVSDTSGRRLTFVVLLVVYTAANLGLSFTANYPMLLALRGLQAAGSAATISISTGVIADMASPNERGSFIGTNAGIRMIGQAIGPVIGGVLNSVWGFRSIFWMLFAFSLSVLILLLIFLPETQRKIAGNGSIPLTGFHKPWIYLIRPPKERANTTKPEKPQMPPFSLSKILVPLKYVFEKDIFVLLSWGALVYTLWSMVTSSTTTVLLRTFPSLNQWQVGLCFLPNGIGCVLGSICTGRLLDRTFKQVEAQYKEQHGLETVNIKSTNDFPFERARLPLMPYFSAAFIVSMALYGPSYELNDLRRYFAANLVASLGLQFMIAFTATAIFSINSTMLVDAFSESSAGATATNNLCRCLLGAVGVSVIQPLIHAVKIRNAFLILTGVVLLFSPLIWVQYAGPADTVVTEPTDTIVVEPTLPDTTDSGSLPLTSTAIASKEAGTVENEADDCKVDDGLIDTTQTRGYKYKVSDCEQVPCSGGSKEYIYNFMCYSVCRGRFPTAGTLTDQKTAMFARSIKWRRGYNKETECWVKDPDALERNRMKSSPTKQSTVQDILNGQCPDIQAGAKEITNVPTNVGVKAQGMFGLVFGFLSVTMLVIVV</sequence>
<organism evidence="9 10">
    <name type="scientific">Neonectria punicea</name>
    <dbReference type="NCBI Taxonomy" id="979145"/>
    <lineage>
        <taxon>Eukaryota</taxon>
        <taxon>Fungi</taxon>
        <taxon>Dikarya</taxon>
        <taxon>Ascomycota</taxon>
        <taxon>Pezizomycotina</taxon>
        <taxon>Sordariomycetes</taxon>
        <taxon>Hypocreomycetidae</taxon>
        <taxon>Hypocreales</taxon>
        <taxon>Nectriaceae</taxon>
        <taxon>Neonectria</taxon>
    </lineage>
</organism>
<keyword evidence="5" id="KW-0325">Glycoprotein</keyword>
<feature type="transmembrane region" description="Helical" evidence="7">
    <location>
        <begin position="455"/>
        <end position="477"/>
    </location>
</feature>
<reference evidence="9 10" key="1">
    <citation type="journal article" date="2025" name="Microbiol. Resour. Announc.">
        <title>Draft genome sequences for Neonectria magnoliae and Neonectria punicea, canker pathogens of Liriodendron tulipifera and Acer saccharum in West Virginia.</title>
        <authorList>
            <person name="Petronek H.M."/>
            <person name="Kasson M.T."/>
            <person name="Metheny A.M."/>
            <person name="Stauder C.M."/>
            <person name="Lovett B."/>
            <person name="Lynch S.C."/>
            <person name="Garnas J.R."/>
            <person name="Kasson L.R."/>
            <person name="Stajich J.E."/>
        </authorList>
    </citation>
    <scope>NUCLEOTIDE SEQUENCE [LARGE SCALE GENOMIC DNA]</scope>
    <source>
        <strain evidence="9 10">NRRL 64653</strain>
    </source>
</reference>
<keyword evidence="2 7" id="KW-0812">Transmembrane</keyword>
<comment type="caution">
    <text evidence="9">The sequence shown here is derived from an EMBL/GenBank/DDBJ whole genome shotgun (WGS) entry which is preliminary data.</text>
</comment>
<evidence type="ECO:0000256" key="1">
    <source>
        <dbReference type="ARBA" id="ARBA00004141"/>
    </source>
</evidence>
<evidence type="ECO:0000256" key="7">
    <source>
        <dbReference type="SAM" id="Phobius"/>
    </source>
</evidence>
<evidence type="ECO:0000313" key="10">
    <source>
        <dbReference type="Proteomes" id="UP001498476"/>
    </source>
</evidence>
<feature type="transmembrane region" description="Helical" evidence="7">
    <location>
        <begin position="727"/>
        <end position="746"/>
    </location>
</feature>
<protein>
    <recommendedName>
        <fullName evidence="8">Major facilitator superfamily (MFS) profile domain-containing protein</fullName>
    </recommendedName>
</protein>
<evidence type="ECO:0000313" key="9">
    <source>
        <dbReference type="EMBL" id="KAK7398593.1"/>
    </source>
</evidence>
<evidence type="ECO:0000256" key="6">
    <source>
        <dbReference type="SAM" id="MobiDB-lite"/>
    </source>
</evidence>
<feature type="transmembrane region" description="Helical" evidence="7">
    <location>
        <begin position="125"/>
        <end position="147"/>
    </location>
</feature>
<feature type="region of interest" description="Disordered" evidence="6">
    <location>
        <begin position="25"/>
        <end position="50"/>
    </location>
</feature>
<dbReference type="InterPro" id="IPR011701">
    <property type="entry name" value="MFS"/>
</dbReference>
<feature type="transmembrane region" description="Helical" evidence="7">
    <location>
        <begin position="526"/>
        <end position="545"/>
    </location>
</feature>
<dbReference type="InterPro" id="IPR020846">
    <property type="entry name" value="MFS_dom"/>
</dbReference>
<dbReference type="PANTHER" id="PTHR23502">
    <property type="entry name" value="MAJOR FACILITATOR SUPERFAMILY"/>
    <property type="match status" value="1"/>
</dbReference>
<dbReference type="Proteomes" id="UP001498476">
    <property type="component" value="Unassembled WGS sequence"/>
</dbReference>
<evidence type="ECO:0000256" key="4">
    <source>
        <dbReference type="ARBA" id="ARBA00023136"/>
    </source>
</evidence>
<keyword evidence="4 7" id="KW-0472">Membrane</keyword>
<evidence type="ECO:0000256" key="5">
    <source>
        <dbReference type="ARBA" id="ARBA00023180"/>
    </source>
</evidence>
<accession>A0ABR1GJZ9</accession>
<feature type="transmembrane region" description="Helical" evidence="7">
    <location>
        <begin position="159"/>
        <end position="178"/>
    </location>
</feature>
<feature type="transmembrane region" description="Helical" evidence="7">
    <location>
        <begin position="249"/>
        <end position="268"/>
    </location>
</feature>
<feature type="transmembrane region" description="Helical" evidence="7">
    <location>
        <begin position="94"/>
        <end position="113"/>
    </location>
</feature>
<dbReference type="PROSITE" id="PS50850">
    <property type="entry name" value="MFS"/>
    <property type="match status" value="1"/>
</dbReference>
<evidence type="ECO:0000256" key="3">
    <source>
        <dbReference type="ARBA" id="ARBA00022989"/>
    </source>
</evidence>
<evidence type="ECO:0000259" key="8">
    <source>
        <dbReference type="PROSITE" id="PS50850"/>
    </source>
</evidence>
<gene>
    <name evidence="9" type="ORF">QQX98_012030</name>
</gene>
<feature type="transmembrane region" description="Helical" evidence="7">
    <location>
        <begin position="497"/>
        <end position="514"/>
    </location>
</feature>